<dbReference type="EMBL" id="DSJT01000004">
    <property type="protein sequence ID" value="HEF86913.1"/>
    <property type="molecule type" value="Genomic_DNA"/>
</dbReference>
<name>A0A7C2BK65_9CREN</name>
<gene>
    <name evidence="2" type="ORF">ENP55_01120</name>
</gene>
<organism evidence="2">
    <name type="scientific">Thermosphaera aggregans</name>
    <dbReference type="NCBI Taxonomy" id="54254"/>
    <lineage>
        <taxon>Archaea</taxon>
        <taxon>Thermoproteota</taxon>
        <taxon>Thermoprotei</taxon>
        <taxon>Desulfurococcales</taxon>
        <taxon>Desulfurococcaceae</taxon>
        <taxon>Thermosphaera</taxon>
    </lineage>
</organism>
<sequence>MSEYLLVTGLAATVLFVILSFMRIKIATGFRDFAVFIASIILAIASTLVITGEESVVSAVGIFLYVNAVWFYGIGNAQQPVRKAFFTPSAPRILVGLLFFIIATWIAFSGIDLRIALILLLVSILLAAYKVRMLDKE</sequence>
<feature type="transmembrane region" description="Helical" evidence="1">
    <location>
        <begin position="56"/>
        <end position="77"/>
    </location>
</feature>
<keyword evidence="1" id="KW-1133">Transmembrane helix</keyword>
<feature type="transmembrane region" description="Helical" evidence="1">
    <location>
        <begin position="33"/>
        <end position="50"/>
    </location>
</feature>
<reference evidence="2" key="1">
    <citation type="journal article" date="2020" name="mSystems">
        <title>Genome- and Community-Level Interaction Insights into Carbon Utilization and Element Cycling Functions of Hydrothermarchaeota in Hydrothermal Sediment.</title>
        <authorList>
            <person name="Zhou Z."/>
            <person name="Liu Y."/>
            <person name="Xu W."/>
            <person name="Pan J."/>
            <person name="Luo Z.H."/>
            <person name="Li M."/>
        </authorList>
    </citation>
    <scope>NUCLEOTIDE SEQUENCE [LARGE SCALE GENOMIC DNA]</scope>
    <source>
        <strain evidence="2">SpSt-23</strain>
    </source>
</reference>
<accession>A0A7C2BK65</accession>
<feature type="transmembrane region" description="Helical" evidence="1">
    <location>
        <begin position="114"/>
        <end position="131"/>
    </location>
</feature>
<protein>
    <submittedName>
        <fullName evidence="2">Uncharacterized protein</fullName>
    </submittedName>
</protein>
<proteinExistence type="predicted"/>
<keyword evidence="1" id="KW-0472">Membrane</keyword>
<comment type="caution">
    <text evidence="2">The sequence shown here is derived from an EMBL/GenBank/DDBJ whole genome shotgun (WGS) entry which is preliminary data.</text>
</comment>
<dbReference type="AlphaFoldDB" id="A0A7C2BK65"/>
<evidence type="ECO:0000313" key="2">
    <source>
        <dbReference type="EMBL" id="HEF86913.1"/>
    </source>
</evidence>
<feature type="transmembrane region" description="Helical" evidence="1">
    <location>
        <begin position="89"/>
        <end position="108"/>
    </location>
</feature>
<evidence type="ECO:0000256" key="1">
    <source>
        <dbReference type="SAM" id="Phobius"/>
    </source>
</evidence>
<feature type="transmembrane region" description="Helical" evidence="1">
    <location>
        <begin position="6"/>
        <end position="26"/>
    </location>
</feature>
<keyword evidence="1" id="KW-0812">Transmembrane</keyword>